<evidence type="ECO:0000259" key="1">
    <source>
        <dbReference type="Pfam" id="PF00561"/>
    </source>
</evidence>
<dbReference type="RefSeq" id="WP_012595411.1">
    <property type="nucleotide sequence ID" value="NC_011726.1"/>
</dbReference>
<evidence type="ECO:0000313" key="2">
    <source>
        <dbReference type="EMBL" id="ACK66143.1"/>
    </source>
</evidence>
<dbReference type="STRING" id="41431.PCC8801_2111"/>
<evidence type="ECO:0000313" key="3">
    <source>
        <dbReference type="Proteomes" id="UP000008204"/>
    </source>
</evidence>
<accession>B7JZZ6</accession>
<dbReference type="EC" id="3.8.1.5" evidence="2"/>
<protein>
    <submittedName>
        <fullName evidence="2">Haloalkane dehalogenase</fullName>
        <ecNumber evidence="2">3.8.1.5</ecNumber>
    </submittedName>
</protein>
<keyword evidence="2" id="KW-0378">Hydrolase</keyword>
<dbReference type="PANTHER" id="PTHR43194">
    <property type="entry name" value="HYDROLASE ALPHA/BETA FOLD FAMILY"/>
    <property type="match status" value="1"/>
</dbReference>
<dbReference type="PRINTS" id="PR00412">
    <property type="entry name" value="EPOXHYDRLASE"/>
</dbReference>
<dbReference type="Gene3D" id="3.40.50.1820">
    <property type="entry name" value="alpha/beta hydrolase"/>
    <property type="match status" value="1"/>
</dbReference>
<dbReference type="KEGG" id="cyp:PCC8801_2111"/>
<dbReference type="InterPro" id="IPR000639">
    <property type="entry name" value="Epox_hydrolase-like"/>
</dbReference>
<dbReference type="AlphaFoldDB" id="B7JZZ6"/>
<proteinExistence type="predicted"/>
<dbReference type="PANTHER" id="PTHR43194:SF2">
    <property type="entry name" value="PEROXISOMAL MEMBRANE PROTEIN LPX1"/>
    <property type="match status" value="1"/>
</dbReference>
<dbReference type="Proteomes" id="UP000008204">
    <property type="component" value="Chromosome"/>
</dbReference>
<dbReference type="eggNOG" id="COG0596">
    <property type="taxonomic scope" value="Bacteria"/>
</dbReference>
<keyword evidence="3" id="KW-1185">Reference proteome</keyword>
<sequence length="279" mass="31236">MTEQSLTVGSLEWFYREVSPQNPTDKSPVMLLHGLPSHSYTWRNIMPVLAEKGFSAIAPDWIGSGKSAKPDKRDFAYTPQAYREALNSLIEALEIAKLSLVVQGFLASVGIQYALTYPDKIDRLIILNTPLSPDVKLPWLMQQWAIPFMGDMVTQDPLLVDRTLEGGSGFVISDEDLAVYRQPFLKSSAVGRALLATTKNLQLAASMTAIQEGFTTWEHPTLMIWGMADPWLSSESPEKLANRYGNVELIQLGEAKHYPQEHWGQEVSEAIVNFLRRQA</sequence>
<dbReference type="OrthoDB" id="9797695at2"/>
<dbReference type="GO" id="GO:0018786">
    <property type="term" value="F:haloalkane dehalogenase activity"/>
    <property type="evidence" value="ECO:0007669"/>
    <property type="project" value="UniProtKB-EC"/>
</dbReference>
<dbReference type="EMBL" id="CP001287">
    <property type="protein sequence ID" value="ACK66143.1"/>
    <property type="molecule type" value="Genomic_DNA"/>
</dbReference>
<dbReference type="HOGENOM" id="CLU_020336_35_1_3"/>
<dbReference type="SUPFAM" id="SSF53474">
    <property type="entry name" value="alpha/beta-Hydrolases"/>
    <property type="match status" value="1"/>
</dbReference>
<dbReference type="Pfam" id="PF00561">
    <property type="entry name" value="Abhydrolase_1"/>
    <property type="match status" value="1"/>
</dbReference>
<dbReference type="InterPro" id="IPR050228">
    <property type="entry name" value="Carboxylesterase_BioH"/>
</dbReference>
<organism evidence="2 3">
    <name type="scientific">Rippkaea orientalis (strain PCC 8801 / RF-1)</name>
    <name type="common">Cyanothece sp. (strain PCC 8801)</name>
    <dbReference type="NCBI Taxonomy" id="41431"/>
    <lineage>
        <taxon>Bacteria</taxon>
        <taxon>Bacillati</taxon>
        <taxon>Cyanobacteriota</taxon>
        <taxon>Cyanophyceae</taxon>
        <taxon>Oscillatoriophycideae</taxon>
        <taxon>Chroococcales</taxon>
        <taxon>Aphanothecaceae</taxon>
        <taxon>Rippkaea</taxon>
        <taxon>Rippkaea orientalis</taxon>
    </lineage>
</organism>
<feature type="domain" description="AB hydrolase-1" evidence="1">
    <location>
        <begin position="28"/>
        <end position="260"/>
    </location>
</feature>
<dbReference type="PRINTS" id="PR00111">
    <property type="entry name" value="ABHYDROLASE"/>
</dbReference>
<dbReference type="InterPro" id="IPR029058">
    <property type="entry name" value="AB_hydrolase_fold"/>
</dbReference>
<gene>
    <name evidence="2" type="ordered locus">PCC8801_2111</name>
</gene>
<name>B7JZZ6_RIPO1</name>
<reference evidence="3" key="1">
    <citation type="journal article" date="2011" name="MBio">
        <title>Novel metabolic attributes of the genus Cyanothece, comprising a group of unicellular nitrogen-fixing Cyanobacteria.</title>
        <authorList>
            <person name="Bandyopadhyay A."/>
            <person name="Elvitigala T."/>
            <person name="Welsh E."/>
            <person name="Stockel J."/>
            <person name="Liberton M."/>
            <person name="Min H."/>
            <person name="Sherman L.A."/>
            <person name="Pakrasi H.B."/>
        </authorList>
    </citation>
    <scope>NUCLEOTIDE SEQUENCE [LARGE SCALE GENOMIC DNA]</scope>
    <source>
        <strain evidence="3">PCC 8801</strain>
    </source>
</reference>
<dbReference type="InterPro" id="IPR000073">
    <property type="entry name" value="AB_hydrolase_1"/>
</dbReference>